<dbReference type="Proteomes" id="UP000485058">
    <property type="component" value="Unassembled WGS sequence"/>
</dbReference>
<comment type="caution">
    <text evidence="1">The sequence shown here is derived from an EMBL/GenBank/DDBJ whole genome shotgun (WGS) entry which is preliminary data.</text>
</comment>
<name>A0A6A0AAI1_HAELA</name>
<proteinExistence type="predicted"/>
<gene>
    <name evidence="1" type="ORF">HaLaN_28278</name>
</gene>
<protein>
    <submittedName>
        <fullName evidence="1">Uncharacterized protein</fullName>
    </submittedName>
</protein>
<dbReference type="AlphaFoldDB" id="A0A6A0AAI1"/>
<dbReference type="EMBL" id="BLLF01004429">
    <property type="protein sequence ID" value="GFH29592.1"/>
    <property type="molecule type" value="Genomic_DNA"/>
</dbReference>
<keyword evidence="2" id="KW-1185">Reference proteome</keyword>
<organism evidence="1 2">
    <name type="scientific">Haematococcus lacustris</name>
    <name type="common">Green alga</name>
    <name type="synonym">Haematococcus pluvialis</name>
    <dbReference type="NCBI Taxonomy" id="44745"/>
    <lineage>
        <taxon>Eukaryota</taxon>
        <taxon>Viridiplantae</taxon>
        <taxon>Chlorophyta</taxon>
        <taxon>core chlorophytes</taxon>
        <taxon>Chlorophyceae</taxon>
        <taxon>CS clade</taxon>
        <taxon>Chlamydomonadales</taxon>
        <taxon>Haematococcaceae</taxon>
        <taxon>Haematococcus</taxon>
    </lineage>
</organism>
<accession>A0A6A0AAI1</accession>
<evidence type="ECO:0000313" key="2">
    <source>
        <dbReference type="Proteomes" id="UP000485058"/>
    </source>
</evidence>
<feature type="non-terminal residue" evidence="1">
    <location>
        <position position="1"/>
    </location>
</feature>
<sequence length="89" mass="9318">APALKPTSLEAQLDLFFSHLVGLPRAAAALTPPAAVAAGGRASEQLLARPGKDPYKEWWDMADAGFQAPGSARAWAAASSVNHRLVLIQ</sequence>
<evidence type="ECO:0000313" key="1">
    <source>
        <dbReference type="EMBL" id="GFH29592.1"/>
    </source>
</evidence>
<feature type="non-terminal residue" evidence="1">
    <location>
        <position position="89"/>
    </location>
</feature>
<reference evidence="1 2" key="1">
    <citation type="submission" date="2020-02" db="EMBL/GenBank/DDBJ databases">
        <title>Draft genome sequence of Haematococcus lacustris strain NIES-144.</title>
        <authorList>
            <person name="Morimoto D."/>
            <person name="Nakagawa S."/>
            <person name="Yoshida T."/>
            <person name="Sawayama S."/>
        </authorList>
    </citation>
    <scope>NUCLEOTIDE SEQUENCE [LARGE SCALE GENOMIC DNA]</scope>
    <source>
        <strain evidence="1 2">NIES-144</strain>
    </source>
</reference>